<reference evidence="1" key="2">
    <citation type="submission" date="2018-05" db="EMBL/GenBank/DDBJ databases">
        <title>OmerRS3 (Oryza meridionalis Reference Sequence Version 3).</title>
        <authorList>
            <person name="Zhang J."/>
            <person name="Kudrna D."/>
            <person name="Lee S."/>
            <person name="Talag J."/>
            <person name="Welchert J."/>
            <person name="Wing R.A."/>
        </authorList>
    </citation>
    <scope>NUCLEOTIDE SEQUENCE [LARGE SCALE GENOMIC DNA]</scope>
    <source>
        <strain evidence="1">cv. OR44</strain>
    </source>
</reference>
<reference evidence="1" key="1">
    <citation type="submission" date="2015-04" db="UniProtKB">
        <authorList>
            <consortium name="EnsemblPlants"/>
        </authorList>
    </citation>
    <scope>IDENTIFICATION</scope>
</reference>
<evidence type="ECO:0008006" key="3">
    <source>
        <dbReference type="Google" id="ProtNLM"/>
    </source>
</evidence>
<dbReference type="EnsemblPlants" id="OMERI09G00210.1">
    <property type="protein sequence ID" value="OMERI09G00210.1"/>
    <property type="gene ID" value="OMERI09G00210"/>
</dbReference>
<dbReference type="AlphaFoldDB" id="A0A0E0EPB6"/>
<protein>
    <recommendedName>
        <fullName evidence="3">Protein kinase domain-containing protein</fullName>
    </recommendedName>
</protein>
<evidence type="ECO:0000313" key="1">
    <source>
        <dbReference type="EnsemblPlants" id="OMERI09G00210.1"/>
    </source>
</evidence>
<accession>A0A0E0EPB6</accession>
<evidence type="ECO:0000313" key="2">
    <source>
        <dbReference type="Proteomes" id="UP000008021"/>
    </source>
</evidence>
<dbReference type="Gramene" id="OMERI09G00210.1">
    <property type="protein sequence ID" value="OMERI09G00210.1"/>
    <property type="gene ID" value="OMERI09G00210"/>
</dbReference>
<organism evidence="1">
    <name type="scientific">Oryza meridionalis</name>
    <dbReference type="NCBI Taxonomy" id="40149"/>
    <lineage>
        <taxon>Eukaryota</taxon>
        <taxon>Viridiplantae</taxon>
        <taxon>Streptophyta</taxon>
        <taxon>Embryophyta</taxon>
        <taxon>Tracheophyta</taxon>
        <taxon>Spermatophyta</taxon>
        <taxon>Magnoliopsida</taxon>
        <taxon>Liliopsida</taxon>
        <taxon>Poales</taxon>
        <taxon>Poaceae</taxon>
        <taxon>BOP clade</taxon>
        <taxon>Oryzoideae</taxon>
        <taxon>Oryzeae</taxon>
        <taxon>Oryzinae</taxon>
        <taxon>Oryza</taxon>
    </lineage>
</organism>
<sequence>MYKAVLASGRAITVKRLSPRRPEVDNEIRILSSVLSAAPPCPRRSPAPPHVLSVLLPLASAALPSPRPLAGAGSPSSCVHMTD</sequence>
<proteinExistence type="predicted"/>
<dbReference type="HOGENOM" id="CLU_2546468_0_0_1"/>
<keyword evidence="2" id="KW-1185">Reference proteome</keyword>
<name>A0A0E0EPB6_9ORYZ</name>
<dbReference type="Proteomes" id="UP000008021">
    <property type="component" value="Chromosome 9"/>
</dbReference>